<reference evidence="2 3" key="1">
    <citation type="journal article" date="2015" name="Genome Biol. Evol.">
        <title>The genome of winter moth (Operophtera brumata) provides a genomic perspective on sexual dimorphism and phenology.</title>
        <authorList>
            <person name="Derks M.F."/>
            <person name="Smit S."/>
            <person name="Salis L."/>
            <person name="Schijlen E."/>
            <person name="Bossers A."/>
            <person name="Mateman C."/>
            <person name="Pijl A.S."/>
            <person name="de Ridder D."/>
            <person name="Groenen M.A."/>
            <person name="Visser M.E."/>
            <person name="Megens H.J."/>
        </authorList>
    </citation>
    <scope>NUCLEOTIDE SEQUENCE [LARGE SCALE GENOMIC DNA]</scope>
    <source>
        <strain evidence="2">WM2013NL</strain>
        <tissue evidence="2">Head and thorax</tissue>
    </source>
</reference>
<feature type="non-terminal residue" evidence="2">
    <location>
        <position position="194"/>
    </location>
</feature>
<dbReference type="InterPro" id="IPR014710">
    <property type="entry name" value="RmlC-like_jellyroll"/>
</dbReference>
<dbReference type="AlphaFoldDB" id="A0A0L7L6N0"/>
<dbReference type="GO" id="GO:0034220">
    <property type="term" value="P:monoatomic ion transmembrane transport"/>
    <property type="evidence" value="ECO:0007669"/>
    <property type="project" value="UniProtKB-KW"/>
</dbReference>
<keyword evidence="2" id="KW-0813">Transport</keyword>
<accession>A0A0L7L6N0</accession>
<keyword evidence="3" id="KW-1185">Reference proteome</keyword>
<dbReference type="PROSITE" id="PS50042">
    <property type="entry name" value="CNMP_BINDING_3"/>
    <property type="match status" value="1"/>
</dbReference>
<dbReference type="SUPFAM" id="SSF51206">
    <property type="entry name" value="cAMP-binding domain-like"/>
    <property type="match status" value="1"/>
</dbReference>
<evidence type="ECO:0000259" key="1">
    <source>
        <dbReference type="PROSITE" id="PS50042"/>
    </source>
</evidence>
<name>A0A0L7L6N0_OPEBR</name>
<dbReference type="Gene3D" id="2.60.120.10">
    <property type="entry name" value="Jelly Rolls"/>
    <property type="match status" value="1"/>
</dbReference>
<sequence>MMSGCLVVTGLTVASLALVISLYMRPEETFRARYRLIIKEMSRILRDLSYQFLSELAKYMETINYIPGDAIIQRSSKKSSIIYITYGDVEMVTPEDDLTAILRLTRGTVLTPCGAATPGGFGRAHLQVRAATFCTAHVLNAQDLWRVAVKYKSSILHFKRCLVALKEAKADDGKPLMSRTDFVLEIAGCYIMRN</sequence>
<keyword evidence="2" id="KW-0407">Ion channel</keyword>
<evidence type="ECO:0000313" key="3">
    <source>
        <dbReference type="Proteomes" id="UP000037510"/>
    </source>
</evidence>
<dbReference type="Proteomes" id="UP000037510">
    <property type="component" value="Unassembled WGS sequence"/>
</dbReference>
<feature type="domain" description="Cyclic nucleotide-binding" evidence="1">
    <location>
        <begin position="44"/>
        <end position="110"/>
    </location>
</feature>
<keyword evidence="2" id="KW-0406">Ion transport</keyword>
<dbReference type="InterPro" id="IPR018490">
    <property type="entry name" value="cNMP-bd_dom_sf"/>
</dbReference>
<gene>
    <name evidence="2" type="ORF">OBRU01_14353</name>
</gene>
<protein>
    <submittedName>
        <fullName evidence="2">Putative voltage and ligand gated potassium channel</fullName>
    </submittedName>
</protein>
<dbReference type="EMBL" id="JTDY01002606">
    <property type="protein sequence ID" value="KOB71112.1"/>
    <property type="molecule type" value="Genomic_DNA"/>
</dbReference>
<proteinExistence type="predicted"/>
<dbReference type="InterPro" id="IPR000595">
    <property type="entry name" value="cNMP-bd_dom"/>
</dbReference>
<organism evidence="2 3">
    <name type="scientific">Operophtera brumata</name>
    <name type="common">Winter moth</name>
    <name type="synonym">Phalaena brumata</name>
    <dbReference type="NCBI Taxonomy" id="104452"/>
    <lineage>
        <taxon>Eukaryota</taxon>
        <taxon>Metazoa</taxon>
        <taxon>Ecdysozoa</taxon>
        <taxon>Arthropoda</taxon>
        <taxon>Hexapoda</taxon>
        <taxon>Insecta</taxon>
        <taxon>Pterygota</taxon>
        <taxon>Neoptera</taxon>
        <taxon>Endopterygota</taxon>
        <taxon>Lepidoptera</taxon>
        <taxon>Glossata</taxon>
        <taxon>Ditrysia</taxon>
        <taxon>Geometroidea</taxon>
        <taxon>Geometridae</taxon>
        <taxon>Larentiinae</taxon>
        <taxon>Operophtera</taxon>
    </lineage>
</organism>
<comment type="caution">
    <text evidence="2">The sequence shown here is derived from an EMBL/GenBank/DDBJ whole genome shotgun (WGS) entry which is preliminary data.</text>
</comment>
<evidence type="ECO:0000313" key="2">
    <source>
        <dbReference type="EMBL" id="KOB71112.1"/>
    </source>
</evidence>